<feature type="region of interest" description="Disordered" evidence="1">
    <location>
        <begin position="170"/>
        <end position="255"/>
    </location>
</feature>
<feature type="compositionally biased region" description="Polar residues" evidence="1">
    <location>
        <begin position="347"/>
        <end position="357"/>
    </location>
</feature>
<evidence type="ECO:0000256" key="2">
    <source>
        <dbReference type="SAM" id="Phobius"/>
    </source>
</evidence>
<accession>A0ABP1R8G3</accession>
<comment type="caution">
    <text evidence="3">The sequence shown here is derived from an EMBL/GenBank/DDBJ whole genome shotgun (WGS) entry which is preliminary data.</text>
</comment>
<gene>
    <name evidence="3" type="ORF">ODALV1_LOCUS19903</name>
</gene>
<evidence type="ECO:0000313" key="3">
    <source>
        <dbReference type="EMBL" id="CAL8122656.1"/>
    </source>
</evidence>
<keyword evidence="2" id="KW-0472">Membrane</keyword>
<reference evidence="3 4" key="1">
    <citation type="submission" date="2024-08" db="EMBL/GenBank/DDBJ databases">
        <authorList>
            <person name="Cucini C."/>
            <person name="Frati F."/>
        </authorList>
    </citation>
    <scope>NUCLEOTIDE SEQUENCE [LARGE SCALE GENOMIC DNA]</scope>
</reference>
<feature type="transmembrane region" description="Helical" evidence="2">
    <location>
        <begin position="282"/>
        <end position="307"/>
    </location>
</feature>
<keyword evidence="2" id="KW-0812">Transmembrane</keyword>
<name>A0ABP1R8G3_9HEXA</name>
<proteinExistence type="predicted"/>
<feature type="region of interest" description="Disordered" evidence="1">
    <location>
        <begin position="94"/>
        <end position="145"/>
    </location>
</feature>
<dbReference type="Proteomes" id="UP001642540">
    <property type="component" value="Unassembled WGS sequence"/>
</dbReference>
<evidence type="ECO:0000256" key="1">
    <source>
        <dbReference type="SAM" id="MobiDB-lite"/>
    </source>
</evidence>
<sequence length="366" mass="39855">MAFGRSDEVEHEGRIGGGNRPDCAYFLLLGLCGAAFLLTIGGILTYIAFNPGAGDSRPHSPLSHIPHFHHHRKHHDRTEGHYFGHYEQHNYHHDELKQHHQPQQHQTTHNASTTGKPTVSSATELPHPPTTIEIESNETSRTKGNDAEKVILSGENGTTPGSHLETAHLAEEKKQENSSITSSSSSMPHKNGSIPTTAVGETGKENGKDSSSGHHQQAHLATSHHNYNKNNSSHHPLLESSSGGTSHTNQQQQQIHPHPGIMSTITHHDGTNSYEYKAKQSLALAIIGPLCLLMGIIVTLIVGVFALKYDCDHEPEPNIAFLRLRSEMSLNFDPSKNNYELLMPASSSNAGVGSTHSIHPGGMPRC</sequence>
<feature type="compositionally biased region" description="Polar residues" evidence="1">
    <location>
        <begin position="239"/>
        <end position="249"/>
    </location>
</feature>
<protein>
    <submittedName>
        <fullName evidence="3">Uncharacterized protein</fullName>
    </submittedName>
</protein>
<feature type="compositionally biased region" description="Low complexity" evidence="1">
    <location>
        <begin position="223"/>
        <end position="235"/>
    </location>
</feature>
<dbReference type="EMBL" id="CAXLJM020000068">
    <property type="protein sequence ID" value="CAL8122656.1"/>
    <property type="molecule type" value="Genomic_DNA"/>
</dbReference>
<organism evidence="3 4">
    <name type="scientific">Orchesella dallaii</name>
    <dbReference type="NCBI Taxonomy" id="48710"/>
    <lineage>
        <taxon>Eukaryota</taxon>
        <taxon>Metazoa</taxon>
        <taxon>Ecdysozoa</taxon>
        <taxon>Arthropoda</taxon>
        <taxon>Hexapoda</taxon>
        <taxon>Collembola</taxon>
        <taxon>Entomobryomorpha</taxon>
        <taxon>Entomobryoidea</taxon>
        <taxon>Orchesellidae</taxon>
        <taxon>Orchesellinae</taxon>
        <taxon>Orchesella</taxon>
    </lineage>
</organism>
<feature type="compositionally biased region" description="Polar residues" evidence="1">
    <location>
        <begin position="110"/>
        <end position="123"/>
    </location>
</feature>
<feature type="region of interest" description="Disordered" evidence="1">
    <location>
        <begin position="347"/>
        <end position="366"/>
    </location>
</feature>
<keyword evidence="2" id="KW-1133">Transmembrane helix</keyword>
<keyword evidence="4" id="KW-1185">Reference proteome</keyword>
<feature type="transmembrane region" description="Helical" evidence="2">
    <location>
        <begin position="24"/>
        <end position="49"/>
    </location>
</feature>
<feature type="compositionally biased region" description="Basic and acidic residues" evidence="1">
    <location>
        <begin position="202"/>
        <end position="212"/>
    </location>
</feature>
<evidence type="ECO:0000313" key="4">
    <source>
        <dbReference type="Proteomes" id="UP001642540"/>
    </source>
</evidence>